<dbReference type="PROSITE" id="PS51352">
    <property type="entry name" value="THIOREDOXIN_2"/>
    <property type="match status" value="1"/>
</dbReference>
<dbReference type="InterPro" id="IPR013766">
    <property type="entry name" value="Thioredoxin_domain"/>
</dbReference>
<keyword evidence="3" id="KW-0175">Coiled coil</keyword>
<keyword evidence="4" id="KW-0812">Transmembrane</keyword>
<dbReference type="Gene3D" id="3.40.30.10">
    <property type="entry name" value="Glutaredoxin"/>
    <property type="match status" value="1"/>
</dbReference>
<evidence type="ECO:0000313" key="7">
    <source>
        <dbReference type="Proteomes" id="UP001359485"/>
    </source>
</evidence>
<keyword evidence="2" id="KW-0186">Copper</keyword>
<dbReference type="Pfam" id="PF17169">
    <property type="entry name" value="NRBF2_MIT"/>
    <property type="match status" value="1"/>
</dbReference>
<evidence type="ECO:0000256" key="4">
    <source>
        <dbReference type="SAM" id="Phobius"/>
    </source>
</evidence>
<sequence length="529" mass="60657">MLLAHFYDRRANALIKKFCFDEAIECHLSAAKYLTESLDITDNDKAKESIALQKEYHLKQKDFLRLKKLQYQAYKEVIRVRKEAMSRVMKAKDLNGKENEELSLQNVICRTIEEADSLLDILINKDSKLPNLEGNGKDASGDVKGTILPKDDKTIIEELRIVNYQLRTLINELMAKLTASEKEVVTLKKRVAELEAENCRLEPSFASASEYSSPFVFSPEDEMPPKTKTELPALPPLEKNIGFNCTGYPKSLSERNASTRRCYITNQPYVKSNEIITKRILLNRIPIEYLPKRPASIQTKKPQKSLITWSSFLVSLGVGSIFIAYALYLRDKKRQLVQASNVKQVGKARMGGDFELLNQYNQPIKNSDLLGKWLLVYFGFTHCPDVCPDEIEKIVKVVDEIDSHYDKKNMVRPVFISVDPERDSPSAVGKYLKEFSSKFLGLTGTQEQIDKACKAYRVYYSAGPRDSDNDYIVDHTIITYFIGPDGEFIDYYNQATSPEKMAKSVLQHMNKHMLYRPKGLMEKFWALWN</sequence>
<comment type="caution">
    <text evidence="6">The sequence shown here is derived from an EMBL/GenBank/DDBJ whole genome shotgun (WGS) entry which is preliminary data.</text>
</comment>
<dbReference type="InterPro" id="IPR003782">
    <property type="entry name" value="SCO1/SenC"/>
</dbReference>
<evidence type="ECO:0000256" key="3">
    <source>
        <dbReference type="SAM" id="Coils"/>
    </source>
</evidence>
<evidence type="ECO:0000313" key="6">
    <source>
        <dbReference type="EMBL" id="KAK6621788.1"/>
    </source>
</evidence>
<keyword evidence="4" id="KW-1133">Transmembrane helix</keyword>
<dbReference type="CDD" id="cd02968">
    <property type="entry name" value="SCO"/>
    <property type="match status" value="1"/>
</dbReference>
<keyword evidence="4" id="KW-0472">Membrane</keyword>
<gene>
    <name evidence="6" type="ORF">RUM44_001595</name>
</gene>
<dbReference type="InterPro" id="IPR036249">
    <property type="entry name" value="Thioredoxin-like_sf"/>
</dbReference>
<dbReference type="SUPFAM" id="SSF52833">
    <property type="entry name" value="Thioredoxin-like"/>
    <property type="match status" value="1"/>
</dbReference>
<feature type="transmembrane region" description="Helical" evidence="4">
    <location>
        <begin position="306"/>
        <end position="328"/>
    </location>
</feature>
<comment type="similarity">
    <text evidence="1">Belongs to the SCO1/2 family.</text>
</comment>
<evidence type="ECO:0000256" key="2">
    <source>
        <dbReference type="ARBA" id="ARBA00023008"/>
    </source>
</evidence>
<evidence type="ECO:0000259" key="5">
    <source>
        <dbReference type="PROSITE" id="PS51352"/>
    </source>
</evidence>
<dbReference type="Proteomes" id="UP001359485">
    <property type="component" value="Unassembled WGS sequence"/>
</dbReference>
<dbReference type="InterPro" id="IPR033393">
    <property type="entry name" value="NRBF2_MIT"/>
</dbReference>
<evidence type="ECO:0000256" key="1">
    <source>
        <dbReference type="ARBA" id="ARBA00010996"/>
    </source>
</evidence>
<reference evidence="6 7" key="1">
    <citation type="submission" date="2023-09" db="EMBL/GenBank/DDBJ databases">
        <title>Genomes of two closely related lineages of the louse Polyplax serrata with different host specificities.</title>
        <authorList>
            <person name="Martinu J."/>
            <person name="Tarabai H."/>
            <person name="Stefka J."/>
            <person name="Hypsa V."/>
        </authorList>
    </citation>
    <scope>NUCLEOTIDE SEQUENCE [LARGE SCALE GENOMIC DNA]</scope>
    <source>
        <strain evidence="6">98ZLc_SE</strain>
    </source>
</reference>
<dbReference type="PANTHER" id="PTHR12151:SF5">
    <property type="entry name" value="AT19154P"/>
    <property type="match status" value="1"/>
</dbReference>
<feature type="domain" description="Thioredoxin" evidence="5">
    <location>
        <begin position="345"/>
        <end position="511"/>
    </location>
</feature>
<dbReference type="EMBL" id="JAWJWF010000047">
    <property type="protein sequence ID" value="KAK6621788.1"/>
    <property type="molecule type" value="Genomic_DNA"/>
</dbReference>
<keyword evidence="7" id="KW-1185">Reference proteome</keyword>
<dbReference type="SUPFAM" id="SSF140361">
    <property type="entry name" value="MIT domain-like"/>
    <property type="match status" value="1"/>
</dbReference>
<dbReference type="Gene3D" id="1.20.58.80">
    <property type="entry name" value="Phosphotransferase system, lactose/cellobiose-type IIA subunit"/>
    <property type="match status" value="1"/>
</dbReference>
<dbReference type="Pfam" id="PF02630">
    <property type="entry name" value="SCO1-SenC"/>
    <property type="match status" value="1"/>
</dbReference>
<proteinExistence type="inferred from homology"/>
<protein>
    <recommendedName>
        <fullName evidence="5">Thioredoxin domain-containing protein</fullName>
    </recommendedName>
</protein>
<dbReference type="PANTHER" id="PTHR12151">
    <property type="entry name" value="ELECTRON TRANSPORT PROTIN SCO1/SENC FAMILY MEMBER"/>
    <property type="match status" value="1"/>
</dbReference>
<name>A0ABR1AKH8_POLSC</name>
<organism evidence="6 7">
    <name type="scientific">Polyplax serrata</name>
    <name type="common">Common mouse louse</name>
    <dbReference type="NCBI Taxonomy" id="468196"/>
    <lineage>
        <taxon>Eukaryota</taxon>
        <taxon>Metazoa</taxon>
        <taxon>Ecdysozoa</taxon>
        <taxon>Arthropoda</taxon>
        <taxon>Hexapoda</taxon>
        <taxon>Insecta</taxon>
        <taxon>Pterygota</taxon>
        <taxon>Neoptera</taxon>
        <taxon>Paraneoptera</taxon>
        <taxon>Psocodea</taxon>
        <taxon>Troctomorpha</taxon>
        <taxon>Phthiraptera</taxon>
        <taxon>Anoplura</taxon>
        <taxon>Polyplacidae</taxon>
        <taxon>Polyplax</taxon>
    </lineage>
</organism>
<accession>A0ABR1AKH8</accession>
<feature type="coiled-coil region" evidence="3">
    <location>
        <begin position="170"/>
        <end position="197"/>
    </location>
</feature>